<feature type="non-terminal residue" evidence="2">
    <location>
        <position position="55"/>
    </location>
</feature>
<gene>
    <name evidence="2" type="ORF">KIPB_015955</name>
</gene>
<dbReference type="OrthoDB" id="264532at2759"/>
<dbReference type="Proteomes" id="UP000265618">
    <property type="component" value="Unassembled WGS sequence"/>
</dbReference>
<evidence type="ECO:0000256" key="1">
    <source>
        <dbReference type="SAM" id="SignalP"/>
    </source>
</evidence>
<dbReference type="AlphaFoldDB" id="A0A9K3GR07"/>
<proteinExistence type="predicted"/>
<comment type="caution">
    <text evidence="2">The sequence shown here is derived from an EMBL/GenBank/DDBJ whole genome shotgun (WGS) entry which is preliminary data.</text>
</comment>
<dbReference type="EMBL" id="BDIP01009338">
    <property type="protein sequence ID" value="GIQ92277.1"/>
    <property type="molecule type" value="Genomic_DNA"/>
</dbReference>
<accession>A0A9K3GR07</accession>
<keyword evidence="3" id="KW-1185">Reference proteome</keyword>
<keyword evidence="1" id="KW-0732">Signal</keyword>
<feature type="signal peptide" evidence="1">
    <location>
        <begin position="1"/>
        <end position="20"/>
    </location>
</feature>
<feature type="non-terminal residue" evidence="2">
    <location>
        <position position="1"/>
    </location>
</feature>
<protein>
    <submittedName>
        <fullName evidence="2">Uncharacterized protein</fullName>
    </submittedName>
</protein>
<name>A0A9K3GR07_9EUKA</name>
<sequence>AHKFCFSFPIYRWLLLFVDCVPSSKRWYKEALNRGKNVALVPGGIPELYDSYPST</sequence>
<reference evidence="2 3" key="1">
    <citation type="journal article" date="2018" name="PLoS ONE">
        <title>The draft genome of Kipferlia bialata reveals reductive genome evolution in fornicate parasites.</title>
        <authorList>
            <person name="Tanifuji G."/>
            <person name="Takabayashi S."/>
            <person name="Kume K."/>
            <person name="Takagi M."/>
            <person name="Nakayama T."/>
            <person name="Kamikawa R."/>
            <person name="Inagaki Y."/>
            <person name="Hashimoto T."/>
        </authorList>
    </citation>
    <scope>NUCLEOTIDE SEQUENCE [LARGE SCALE GENOMIC DNA]</scope>
    <source>
        <strain evidence="2">NY0173</strain>
    </source>
</reference>
<evidence type="ECO:0000313" key="2">
    <source>
        <dbReference type="EMBL" id="GIQ92277.1"/>
    </source>
</evidence>
<organism evidence="2 3">
    <name type="scientific">Kipferlia bialata</name>
    <dbReference type="NCBI Taxonomy" id="797122"/>
    <lineage>
        <taxon>Eukaryota</taxon>
        <taxon>Metamonada</taxon>
        <taxon>Carpediemonas-like organisms</taxon>
        <taxon>Kipferlia</taxon>
    </lineage>
</organism>
<feature type="chain" id="PRO_5039929997" evidence="1">
    <location>
        <begin position="21"/>
        <end position="55"/>
    </location>
</feature>
<evidence type="ECO:0000313" key="3">
    <source>
        <dbReference type="Proteomes" id="UP000265618"/>
    </source>
</evidence>